<feature type="transmembrane region" description="Helical" evidence="2">
    <location>
        <begin position="115"/>
        <end position="134"/>
    </location>
</feature>
<evidence type="ECO:0000256" key="2">
    <source>
        <dbReference type="SAM" id="Phobius"/>
    </source>
</evidence>
<evidence type="ECO:0008006" key="5">
    <source>
        <dbReference type="Google" id="ProtNLM"/>
    </source>
</evidence>
<keyword evidence="2" id="KW-0812">Transmembrane</keyword>
<name>A0ABQ2B9I2_9MICO</name>
<keyword evidence="2" id="KW-0472">Membrane</keyword>
<protein>
    <recommendedName>
        <fullName evidence="5">Zinc-finger domain-containing protein</fullName>
    </recommendedName>
</protein>
<keyword evidence="2" id="KW-1133">Transmembrane helix</keyword>
<gene>
    <name evidence="3" type="ORF">GCM10007368_21150</name>
</gene>
<evidence type="ECO:0000313" key="4">
    <source>
        <dbReference type="Proteomes" id="UP000632535"/>
    </source>
</evidence>
<keyword evidence="4" id="KW-1185">Reference proteome</keyword>
<evidence type="ECO:0000256" key="1">
    <source>
        <dbReference type="SAM" id="MobiDB-lite"/>
    </source>
</evidence>
<evidence type="ECO:0000313" key="3">
    <source>
        <dbReference type="EMBL" id="GGI08435.1"/>
    </source>
</evidence>
<dbReference type="EMBL" id="BMDG01000006">
    <property type="protein sequence ID" value="GGI08435.1"/>
    <property type="molecule type" value="Genomic_DNA"/>
</dbReference>
<accession>A0ABQ2B9I2</accession>
<organism evidence="3 4">
    <name type="scientific">Isoptericola cucumis</name>
    <dbReference type="NCBI Taxonomy" id="1776856"/>
    <lineage>
        <taxon>Bacteria</taxon>
        <taxon>Bacillati</taxon>
        <taxon>Actinomycetota</taxon>
        <taxon>Actinomycetes</taxon>
        <taxon>Micrococcales</taxon>
        <taxon>Promicromonosporaceae</taxon>
        <taxon>Isoptericola</taxon>
    </lineage>
</organism>
<comment type="caution">
    <text evidence="3">The sequence shown here is derived from an EMBL/GenBank/DDBJ whole genome shotgun (WGS) entry which is preliminary data.</text>
</comment>
<reference evidence="4" key="1">
    <citation type="journal article" date="2019" name="Int. J. Syst. Evol. Microbiol.">
        <title>The Global Catalogue of Microorganisms (GCM) 10K type strain sequencing project: providing services to taxonomists for standard genome sequencing and annotation.</title>
        <authorList>
            <consortium name="The Broad Institute Genomics Platform"/>
            <consortium name="The Broad Institute Genome Sequencing Center for Infectious Disease"/>
            <person name="Wu L."/>
            <person name="Ma J."/>
        </authorList>
    </citation>
    <scope>NUCLEOTIDE SEQUENCE [LARGE SCALE GENOMIC DNA]</scope>
    <source>
        <strain evidence="4">CCM 8653</strain>
    </source>
</reference>
<dbReference type="Proteomes" id="UP000632535">
    <property type="component" value="Unassembled WGS sequence"/>
</dbReference>
<sequence length="341" mass="34617">MTAHLGCWVSDLADGQLDAAATERALAHVAGCARCAADLEAARAAHRALAAARDVTPDPALTERLLALSASIPPSDGDPLRGQGGSRTWERRTPWEPTLTGDLHARRRRQRRVRATIVGTGGVGMLGVVLLVLGQGDVVAPDPSRSAALSVLAGASAVAPGGGAAWSGASDGERTDAAHDWLVDRGWAPFSGLPSGYEVRALRLVSDTGEGPASDLLTAPVALAGTAGTSGGGTGPARRVVELDLDGPDGAVVVRQRAGQLAEVAAAGGLDVPGHDVQVLSADPWHVAWQAGEVTVDVTADVPQEVLAEIVAAFPGGGYDAGVLPQLSRGWTTVTGALSRP</sequence>
<dbReference type="RefSeq" id="WP_188523661.1">
    <property type="nucleotide sequence ID" value="NZ_BMDG01000006.1"/>
</dbReference>
<feature type="region of interest" description="Disordered" evidence="1">
    <location>
        <begin position="70"/>
        <end position="94"/>
    </location>
</feature>
<proteinExistence type="predicted"/>